<dbReference type="Gene3D" id="3.40.50.11370">
    <property type="match status" value="1"/>
</dbReference>
<name>A0AAV9IUA6_CYACA</name>
<evidence type="ECO:0000256" key="3">
    <source>
        <dbReference type="ARBA" id="ARBA00012017"/>
    </source>
</evidence>
<keyword evidence="4" id="KW-0808">Transferase</keyword>
<evidence type="ECO:0000259" key="11">
    <source>
        <dbReference type="Pfam" id="PF05770"/>
    </source>
</evidence>
<dbReference type="GO" id="GO:0032957">
    <property type="term" value="P:inositol trisphosphate metabolic process"/>
    <property type="evidence" value="ECO:0007669"/>
    <property type="project" value="InterPro"/>
</dbReference>
<evidence type="ECO:0000256" key="7">
    <source>
        <dbReference type="ARBA" id="ARBA00022777"/>
    </source>
</evidence>
<dbReference type="InterPro" id="IPR008656">
    <property type="entry name" value="Inositol_tetrakis-P_1-kinase"/>
</dbReference>
<comment type="similarity">
    <text evidence="2">Belongs to the ITPK1 family.</text>
</comment>
<evidence type="ECO:0000313" key="13">
    <source>
        <dbReference type="Proteomes" id="UP001301350"/>
    </source>
</evidence>
<evidence type="ECO:0000313" key="12">
    <source>
        <dbReference type="EMBL" id="KAK4535858.1"/>
    </source>
</evidence>
<gene>
    <name evidence="12" type="ORF">CDCA_CDCA06G1883</name>
</gene>
<evidence type="ECO:0000256" key="5">
    <source>
        <dbReference type="ARBA" id="ARBA00022723"/>
    </source>
</evidence>
<dbReference type="GO" id="GO:0052726">
    <property type="term" value="F:inositol-1,3,4-trisphosphate 5-kinase activity"/>
    <property type="evidence" value="ECO:0007669"/>
    <property type="project" value="InterPro"/>
</dbReference>
<keyword evidence="8" id="KW-0067">ATP-binding</keyword>
<comment type="caution">
    <text evidence="12">The sequence shown here is derived from an EMBL/GenBank/DDBJ whole genome shotgun (WGS) entry which is preliminary data.</text>
</comment>
<protein>
    <recommendedName>
        <fullName evidence="3">inositol-1,3,4-trisphosphate 5/6-kinase</fullName>
        <ecNumber evidence="3">2.7.1.159</ecNumber>
    </recommendedName>
</protein>
<keyword evidence="7" id="KW-0418">Kinase</keyword>
<feature type="region of interest" description="Disordered" evidence="10">
    <location>
        <begin position="82"/>
        <end position="101"/>
    </location>
</feature>
<keyword evidence="13" id="KW-1185">Reference proteome</keyword>
<evidence type="ECO:0000256" key="8">
    <source>
        <dbReference type="ARBA" id="ARBA00022840"/>
    </source>
</evidence>
<feature type="domain" description="Inositol 1,3,4-trisphosphate 5/6-kinase ATP-grasp" evidence="11">
    <location>
        <begin position="285"/>
        <end position="488"/>
    </location>
</feature>
<keyword evidence="9" id="KW-0460">Magnesium</keyword>
<dbReference type="GO" id="GO:0005524">
    <property type="term" value="F:ATP binding"/>
    <property type="evidence" value="ECO:0007669"/>
    <property type="project" value="UniProtKB-KW"/>
</dbReference>
<dbReference type="AlphaFoldDB" id="A0AAV9IUA6"/>
<keyword evidence="5" id="KW-0479">Metal-binding</keyword>
<dbReference type="EC" id="2.7.1.159" evidence="3"/>
<dbReference type="GO" id="GO:0000287">
    <property type="term" value="F:magnesium ion binding"/>
    <property type="evidence" value="ECO:0007669"/>
    <property type="project" value="InterPro"/>
</dbReference>
<dbReference type="GO" id="GO:0005737">
    <property type="term" value="C:cytoplasm"/>
    <property type="evidence" value="ECO:0007669"/>
    <property type="project" value="TreeGrafter"/>
</dbReference>
<dbReference type="GO" id="GO:0047325">
    <property type="term" value="F:inositol-3,4,5,6-tetrakisphosphate 1-kinase activity"/>
    <property type="evidence" value="ECO:0007669"/>
    <property type="project" value="InterPro"/>
</dbReference>
<dbReference type="PANTHER" id="PTHR14217">
    <property type="entry name" value="INOSITOL-TETRAKISPHOSPHATE 1-KINASE"/>
    <property type="match status" value="1"/>
</dbReference>
<dbReference type="EMBL" id="JANCYW010000006">
    <property type="protein sequence ID" value="KAK4535858.1"/>
    <property type="molecule type" value="Genomic_DNA"/>
</dbReference>
<reference evidence="12 13" key="1">
    <citation type="submission" date="2022-07" db="EMBL/GenBank/DDBJ databases">
        <title>Genome-wide signatures of adaptation to extreme environments.</title>
        <authorList>
            <person name="Cho C.H."/>
            <person name="Yoon H.S."/>
        </authorList>
    </citation>
    <scope>NUCLEOTIDE SEQUENCE [LARGE SCALE GENOMIC DNA]</scope>
    <source>
        <strain evidence="12 13">DBV 063 E5</strain>
    </source>
</reference>
<evidence type="ECO:0000256" key="4">
    <source>
        <dbReference type="ARBA" id="ARBA00022679"/>
    </source>
</evidence>
<comment type="cofactor">
    <cofactor evidence="1">
        <name>Mg(2+)</name>
        <dbReference type="ChEBI" id="CHEBI:18420"/>
    </cofactor>
</comment>
<evidence type="ECO:0000256" key="6">
    <source>
        <dbReference type="ARBA" id="ARBA00022741"/>
    </source>
</evidence>
<dbReference type="SUPFAM" id="SSF56059">
    <property type="entry name" value="Glutathione synthetase ATP-binding domain-like"/>
    <property type="match status" value="1"/>
</dbReference>
<keyword evidence="6" id="KW-0547">Nucleotide-binding</keyword>
<dbReference type="Gene3D" id="3.30.470.20">
    <property type="entry name" value="ATP-grasp fold, B domain"/>
    <property type="match status" value="1"/>
</dbReference>
<dbReference type="Proteomes" id="UP001301350">
    <property type="component" value="Unassembled WGS sequence"/>
</dbReference>
<feature type="region of interest" description="Disordered" evidence="10">
    <location>
        <begin position="1"/>
        <end position="47"/>
    </location>
</feature>
<feature type="region of interest" description="Disordered" evidence="10">
    <location>
        <begin position="121"/>
        <end position="142"/>
    </location>
</feature>
<organism evidence="12 13">
    <name type="scientific">Cyanidium caldarium</name>
    <name type="common">Red alga</name>
    <dbReference type="NCBI Taxonomy" id="2771"/>
    <lineage>
        <taxon>Eukaryota</taxon>
        <taxon>Rhodophyta</taxon>
        <taxon>Bangiophyceae</taxon>
        <taxon>Cyanidiales</taxon>
        <taxon>Cyanidiaceae</taxon>
        <taxon>Cyanidium</taxon>
    </lineage>
</organism>
<dbReference type="GO" id="GO:0052725">
    <property type="term" value="F:inositol-1,3,4-trisphosphate 6-kinase activity"/>
    <property type="evidence" value="ECO:0007669"/>
    <property type="project" value="InterPro"/>
</dbReference>
<evidence type="ECO:0000256" key="9">
    <source>
        <dbReference type="ARBA" id="ARBA00022842"/>
    </source>
</evidence>
<sequence length="502" mass="53486">MESNQSEREFNGRHAPSDEAVKLSSAAAAATNGKPQDAAHEAPPVLGSGPLRIAFTCNTKKQKPFFDVLARVAADCVAVSNGADGSTAAERPATNGGAAARASEETFRLRVPVELIELDLERPPDSLGPSSGAAAAKDTTVNGPGSSRVYDILLHKRTDDMMGAERGDPAAQRRMHHLGAYLRQTVPEAVVDPLSAVRRLTDRVAFSAILEDAVAGASSAGAERASASRIRWAKWCSGRGDQGALLFSRAAAANIPQAHWAPLDTWYGDTDLDVLVARADATIPWPDAICRSGMRYPLVVKRRIACGPRSSHDLALVFDADGLQTLLSSYAPQCTVSGTETPSFAEGEVFVQAYVPHGDVMFKAYVIGDARRVSLHARGTLPVPGGHERGYLVLNTYEFGKRAATCPGAAAPATAHGRKTDASAPSEHLQAAAASLAQAVVARIGVTLFGMDMLCGMHDHALYVVDINYFPSFKEVPQAHQQLLAYLAGRHRQAQMRHATRR</sequence>
<evidence type="ECO:0000256" key="2">
    <source>
        <dbReference type="ARBA" id="ARBA00009601"/>
    </source>
</evidence>
<feature type="compositionally biased region" description="Basic and acidic residues" evidence="10">
    <location>
        <begin position="1"/>
        <end position="21"/>
    </location>
</feature>
<proteinExistence type="inferred from homology"/>
<dbReference type="InterPro" id="IPR040464">
    <property type="entry name" value="InsP(3)kin_ATP-grasp"/>
</dbReference>
<evidence type="ECO:0000256" key="10">
    <source>
        <dbReference type="SAM" id="MobiDB-lite"/>
    </source>
</evidence>
<dbReference type="PANTHER" id="PTHR14217:SF1">
    <property type="entry name" value="INOSITOL-TETRAKISPHOSPHATE 1-KINASE"/>
    <property type="match status" value="1"/>
</dbReference>
<dbReference type="Pfam" id="PF05770">
    <property type="entry name" value="Ins134_P3_kin"/>
    <property type="match status" value="1"/>
</dbReference>
<accession>A0AAV9IUA6</accession>
<evidence type="ECO:0000256" key="1">
    <source>
        <dbReference type="ARBA" id="ARBA00001946"/>
    </source>
</evidence>